<keyword evidence="3" id="KW-1185">Reference proteome</keyword>
<feature type="compositionally biased region" description="Basic residues" evidence="1">
    <location>
        <begin position="719"/>
        <end position="732"/>
    </location>
</feature>
<reference evidence="3" key="1">
    <citation type="journal article" date="2011" name="Proc. Natl. Acad. Sci. U.S.A.">
        <title>Obligate biotrophy features unraveled by the genomic analysis of rust fungi.</title>
        <authorList>
            <person name="Duplessis S."/>
            <person name="Cuomo C.A."/>
            <person name="Lin Y.-C."/>
            <person name="Aerts A."/>
            <person name="Tisserant E."/>
            <person name="Veneault-Fourrey C."/>
            <person name="Joly D.L."/>
            <person name="Hacquard S."/>
            <person name="Amselem J."/>
            <person name="Cantarel B.L."/>
            <person name="Chiu R."/>
            <person name="Coutinho P.M."/>
            <person name="Feau N."/>
            <person name="Field M."/>
            <person name="Frey P."/>
            <person name="Gelhaye E."/>
            <person name="Goldberg J."/>
            <person name="Grabherr M.G."/>
            <person name="Kodira C.D."/>
            <person name="Kohler A."/>
            <person name="Kuees U."/>
            <person name="Lindquist E.A."/>
            <person name="Lucas S.M."/>
            <person name="Mago R."/>
            <person name="Mauceli E."/>
            <person name="Morin E."/>
            <person name="Murat C."/>
            <person name="Pangilinan J.L."/>
            <person name="Park R."/>
            <person name="Pearson M."/>
            <person name="Quesneville H."/>
            <person name="Rouhier N."/>
            <person name="Sakthikumar S."/>
            <person name="Salamov A.A."/>
            <person name="Schmutz J."/>
            <person name="Selles B."/>
            <person name="Shapiro H."/>
            <person name="Tanguay P."/>
            <person name="Tuskan G.A."/>
            <person name="Henrissat B."/>
            <person name="Van de Peer Y."/>
            <person name="Rouze P."/>
            <person name="Ellis J.G."/>
            <person name="Dodds P.N."/>
            <person name="Schein J.E."/>
            <person name="Zhong S."/>
            <person name="Hamelin R.C."/>
            <person name="Grigoriev I.V."/>
            <person name="Szabo L.J."/>
            <person name="Martin F."/>
        </authorList>
    </citation>
    <scope>NUCLEOTIDE SEQUENCE [LARGE SCALE GENOMIC DNA]</scope>
    <source>
        <strain evidence="3">98AG31 / pathotype 3-4-7</strain>
    </source>
</reference>
<feature type="compositionally biased region" description="Acidic residues" evidence="1">
    <location>
        <begin position="870"/>
        <end position="880"/>
    </location>
</feature>
<sequence>MGQSTSRSEETDDGLPLKETSEVSSERPSIQQRRSWLSSGEPSKPDSETKKESKKTKKKSRSKKSKKKVDQADTLSETVEYQSSKRPSQNVSDLESVINDLEDKDHGSKEQKPKPQKQDAKSRQPTTKPPDDASDEDVDFPITIGKGHPQLQLPTNKAAFSTFIDDDSQVDDQGYPTYPNGNTIFVLHPEEKVTNFGFVAWTHTMRTDSKHPLWRVRRFYCLGVIGCTDPNCRLAGSPPTGYKAIPALLGKFPNCPVSDCDGLRIHVPCDARCRFDEEKSTHWQLLRHQGRHNHVWPEAKKADRISKAKLKEMVINDPKTGPLGLKVGRANASKNPIQSVANIHSSFGHIDRLGYLRRDILVKNELMPDNQDPDGADRWLTKLEHWGKQGMRLVSSSLKIEEIHISFQGAWMEEVLLYESKSGESYSGGLLSDVTYCFFLNGYLLTTSMYNGKLERWVPVLLTFLKGLSTHHYKAHFKTLFTIIDQTSKSENQTRRLLEQVVDFSLAQRNGFIEAYMEVFRGSDKVEALSKLHGCKQHFMAAVTRIKKNSSIVPVDQDVRWNLYQLFPRAKKWLDWWKASDIQAMLFPSRKRLPLDDPPLPGEEDDDNVEEDQGPRRRPELPGTTNAQESMHRVYYLLCPGKCAIIPGFVQLFALVQSLEHDYRQVQQGCTVTYGVSKKNWETVVTNMGMAKPTKRKYKSEGNDGRAPDTTKELLGITKSKKRSEVKKKGPGRPKGSQNVPRKHPGTAVGRARRWSACMLFLAHYGAGMPRSTALPSASFPAGEFASANGFMDELLRPGKISLRPLFEIPFRKVTTCFREAKHSTTSISSRLGQLIDLWQSQGLTAGSDMVCRKCHPSERTSRGNVVNVDVDDEPAEEDDQGRCNSPEPEESEEKKSMLEQTLKIHLTDRKSAPLHLYFHLDGVGAMTHEMRESYMGDTDWPARIMIGGVEYMMVTRGFWANSHYWCKVVRSVEGIMGVWHYNELRNAGRAQLLDRNVATIAGCEPHTSWTIPFTMPSDNYPFGGSLPLKEKTQLDGTTAEETTATTDKTLTHVEEVQEILEDIPIECEDEVDELAFDAEVPTEEEPSGLLEKASHKKYKGYEYVIVTEAEEPTPESPPAADTGGLRKSQRKSRRQN</sequence>
<feature type="region of interest" description="Disordered" evidence="1">
    <location>
        <begin position="693"/>
        <end position="749"/>
    </location>
</feature>
<feature type="compositionally biased region" description="Acidic residues" evidence="1">
    <location>
        <begin position="602"/>
        <end position="612"/>
    </location>
</feature>
<dbReference type="Proteomes" id="UP000001072">
    <property type="component" value="Unassembled WGS sequence"/>
</dbReference>
<dbReference type="RefSeq" id="XP_007416844.1">
    <property type="nucleotide sequence ID" value="XM_007416782.1"/>
</dbReference>
<dbReference type="InParanoid" id="F4S601"/>
<dbReference type="KEGG" id="mlr:MELLADRAFT_93987"/>
<evidence type="ECO:0000256" key="1">
    <source>
        <dbReference type="SAM" id="MobiDB-lite"/>
    </source>
</evidence>
<dbReference type="HOGENOM" id="CLU_005992_0_1_1"/>
<dbReference type="OrthoDB" id="3056903at2759"/>
<accession>F4S601</accession>
<feature type="compositionally biased region" description="Basic residues" evidence="1">
    <location>
        <begin position="1128"/>
        <end position="1137"/>
    </location>
</feature>
<dbReference type="EMBL" id="GL883153">
    <property type="protein sequence ID" value="EGF99848.1"/>
    <property type="molecule type" value="Genomic_DNA"/>
</dbReference>
<name>F4S601_MELLP</name>
<dbReference type="AlphaFoldDB" id="F4S601"/>
<dbReference type="GeneID" id="18936756"/>
<feature type="compositionally biased region" description="Basic residues" evidence="1">
    <location>
        <begin position="52"/>
        <end position="67"/>
    </location>
</feature>
<feature type="region of interest" description="Disordered" evidence="1">
    <location>
        <begin position="860"/>
        <end position="897"/>
    </location>
</feature>
<feature type="compositionally biased region" description="Basic and acidic residues" evidence="1">
    <location>
        <begin position="699"/>
        <end position="712"/>
    </location>
</feature>
<organism evidence="3">
    <name type="scientific">Melampsora larici-populina (strain 98AG31 / pathotype 3-4-7)</name>
    <name type="common">Poplar leaf rust fungus</name>
    <dbReference type="NCBI Taxonomy" id="747676"/>
    <lineage>
        <taxon>Eukaryota</taxon>
        <taxon>Fungi</taxon>
        <taxon>Dikarya</taxon>
        <taxon>Basidiomycota</taxon>
        <taxon>Pucciniomycotina</taxon>
        <taxon>Pucciniomycetes</taxon>
        <taxon>Pucciniales</taxon>
        <taxon>Melampsoraceae</taxon>
        <taxon>Melampsora</taxon>
    </lineage>
</organism>
<gene>
    <name evidence="2" type="ORF">MELLADRAFT_93987</name>
</gene>
<dbReference type="eggNOG" id="ENOG502S7P8">
    <property type="taxonomic scope" value="Eukaryota"/>
</dbReference>
<feature type="region of interest" description="Disordered" evidence="1">
    <location>
        <begin position="1"/>
        <end position="140"/>
    </location>
</feature>
<evidence type="ECO:0000313" key="3">
    <source>
        <dbReference type="Proteomes" id="UP000001072"/>
    </source>
</evidence>
<feature type="region of interest" description="Disordered" evidence="1">
    <location>
        <begin position="1109"/>
        <end position="1137"/>
    </location>
</feature>
<dbReference type="VEuPathDB" id="FungiDB:MELLADRAFT_93987"/>
<evidence type="ECO:0000313" key="2">
    <source>
        <dbReference type="EMBL" id="EGF99848.1"/>
    </source>
</evidence>
<proteinExistence type="predicted"/>
<feature type="compositionally biased region" description="Basic and acidic residues" evidence="1">
    <location>
        <begin position="15"/>
        <end position="25"/>
    </location>
</feature>
<feature type="region of interest" description="Disordered" evidence="1">
    <location>
        <begin position="593"/>
        <end position="625"/>
    </location>
</feature>
<feature type="compositionally biased region" description="Polar residues" evidence="1">
    <location>
        <begin position="73"/>
        <end position="93"/>
    </location>
</feature>
<feature type="compositionally biased region" description="Polar residues" evidence="1">
    <location>
        <begin position="26"/>
        <end position="41"/>
    </location>
</feature>
<feature type="compositionally biased region" description="Basic and acidic residues" evidence="1">
    <location>
        <begin position="101"/>
        <end position="122"/>
    </location>
</feature>
<protein>
    <submittedName>
        <fullName evidence="2">Uncharacterized protein</fullName>
    </submittedName>
</protein>